<sequence>MPTHPSQPEILVIGAGIIGVTAALALQSEGYRVRILDRKGIAAEASRGNAGAFAFAEVEPLATPGIIRKAPKWLLDPLGPLSVRPSYAMQILPWMLHFWRATASSRYEAAVDAQSNLMQLSQQALERLIVKVSGAPLMRREGQLQLYENRAQFEATLPLWERRRRHGIAFDLLKSPDAIAEIQPGLSPRFTHAGYTPDWMNTVDPALWTERLARAFVATGGEIEVAEVRAVTPSEDRVEVETSTGTVRADQIVVAAGAWSHQIARMLGDRIPLETERGYNTTFPAASFDLRTHLTFSSHGFVVSRIGDGLRVGGAVEFGGLELPPNYKRAEMLVRKTAKFLPGFDPKGGQQWMGFRPSLPDSLPVIARAPKSDRVIYAFGHGHLGLTQSAGTAEIVAALAAQRTPSIPLAPFNPRRF</sequence>
<accession>A0A547PN45</accession>
<dbReference type="Pfam" id="PF01266">
    <property type="entry name" value="DAO"/>
    <property type="match status" value="1"/>
</dbReference>
<evidence type="ECO:0000256" key="1">
    <source>
        <dbReference type="ARBA" id="ARBA00023002"/>
    </source>
</evidence>
<dbReference type="RefSeq" id="WP_142835757.1">
    <property type="nucleotide sequence ID" value="NZ_VFSV01000039.1"/>
</dbReference>
<dbReference type="EMBL" id="VFSV01000039">
    <property type="protein sequence ID" value="TRD15549.1"/>
    <property type="molecule type" value="Genomic_DNA"/>
</dbReference>
<dbReference type="OrthoDB" id="9805337at2"/>
<keyword evidence="1" id="KW-0560">Oxidoreductase</keyword>
<feature type="domain" description="FAD dependent oxidoreductase" evidence="2">
    <location>
        <begin position="10"/>
        <end position="399"/>
    </location>
</feature>
<dbReference type="GO" id="GO:0016491">
    <property type="term" value="F:oxidoreductase activity"/>
    <property type="evidence" value="ECO:0007669"/>
    <property type="project" value="UniProtKB-KW"/>
</dbReference>
<evidence type="ECO:0000259" key="2">
    <source>
        <dbReference type="Pfam" id="PF01266"/>
    </source>
</evidence>
<dbReference type="InterPro" id="IPR036188">
    <property type="entry name" value="FAD/NAD-bd_sf"/>
</dbReference>
<keyword evidence="4" id="KW-1185">Reference proteome</keyword>
<dbReference type="PANTHER" id="PTHR13847:SF289">
    <property type="entry name" value="GLYCINE OXIDASE"/>
    <property type="match status" value="1"/>
</dbReference>
<dbReference type="AlphaFoldDB" id="A0A547PN45"/>
<evidence type="ECO:0000313" key="4">
    <source>
        <dbReference type="Proteomes" id="UP000318590"/>
    </source>
</evidence>
<organism evidence="3 4">
    <name type="scientific">Palleronia caenipelagi</name>
    <dbReference type="NCBI Taxonomy" id="2489174"/>
    <lineage>
        <taxon>Bacteria</taxon>
        <taxon>Pseudomonadati</taxon>
        <taxon>Pseudomonadota</taxon>
        <taxon>Alphaproteobacteria</taxon>
        <taxon>Rhodobacterales</taxon>
        <taxon>Roseobacteraceae</taxon>
        <taxon>Palleronia</taxon>
    </lineage>
</organism>
<comment type="caution">
    <text evidence="3">The sequence shown here is derived from an EMBL/GenBank/DDBJ whole genome shotgun (WGS) entry which is preliminary data.</text>
</comment>
<dbReference type="Proteomes" id="UP000318590">
    <property type="component" value="Unassembled WGS sequence"/>
</dbReference>
<proteinExistence type="predicted"/>
<evidence type="ECO:0000313" key="3">
    <source>
        <dbReference type="EMBL" id="TRD15549.1"/>
    </source>
</evidence>
<gene>
    <name evidence="3" type="ORF">FEV53_15800</name>
</gene>
<dbReference type="InterPro" id="IPR006076">
    <property type="entry name" value="FAD-dep_OxRdtase"/>
</dbReference>
<reference evidence="3 4" key="1">
    <citation type="submission" date="2019-06" db="EMBL/GenBank/DDBJ databases">
        <title>Paenimaribius caenipelagi gen. nov., sp. nov., isolated from a tidal flat.</title>
        <authorList>
            <person name="Yoon J.-H."/>
        </authorList>
    </citation>
    <scope>NUCLEOTIDE SEQUENCE [LARGE SCALE GENOMIC DNA]</scope>
    <source>
        <strain evidence="3 4">JBTF-M29</strain>
    </source>
</reference>
<protein>
    <submittedName>
        <fullName evidence="3">FAD-dependent oxidoreductase</fullName>
    </submittedName>
</protein>
<dbReference type="SUPFAM" id="SSF51905">
    <property type="entry name" value="FAD/NAD(P)-binding domain"/>
    <property type="match status" value="1"/>
</dbReference>
<dbReference type="PANTHER" id="PTHR13847">
    <property type="entry name" value="SARCOSINE DEHYDROGENASE-RELATED"/>
    <property type="match status" value="1"/>
</dbReference>
<dbReference type="GO" id="GO:0005737">
    <property type="term" value="C:cytoplasm"/>
    <property type="evidence" value="ECO:0007669"/>
    <property type="project" value="TreeGrafter"/>
</dbReference>
<dbReference type="Gene3D" id="3.50.50.60">
    <property type="entry name" value="FAD/NAD(P)-binding domain"/>
    <property type="match status" value="2"/>
</dbReference>
<dbReference type="Gene3D" id="3.30.9.10">
    <property type="entry name" value="D-Amino Acid Oxidase, subunit A, domain 2"/>
    <property type="match status" value="1"/>
</dbReference>
<name>A0A547PN45_9RHOB</name>
<dbReference type="SUPFAM" id="SSF54373">
    <property type="entry name" value="FAD-linked reductases, C-terminal domain"/>
    <property type="match status" value="1"/>
</dbReference>